<dbReference type="Proteomes" id="UP000289152">
    <property type="component" value="Unassembled WGS sequence"/>
</dbReference>
<evidence type="ECO:0000313" key="5">
    <source>
        <dbReference type="EMBL" id="RXK35770.1"/>
    </source>
</evidence>
<protein>
    <submittedName>
        <fullName evidence="5">Uncharacterized protein</fullName>
    </submittedName>
</protein>
<proteinExistence type="predicted"/>
<dbReference type="InterPro" id="IPR015943">
    <property type="entry name" value="WD40/YVTN_repeat-like_dom_sf"/>
</dbReference>
<evidence type="ECO:0000256" key="3">
    <source>
        <dbReference type="PROSITE-ProRule" id="PRU00221"/>
    </source>
</evidence>
<dbReference type="InParanoid" id="A0A4V1M363"/>
<evidence type="ECO:0000256" key="4">
    <source>
        <dbReference type="SAM" id="MobiDB-lite"/>
    </source>
</evidence>
<dbReference type="GO" id="GO:0032153">
    <property type="term" value="C:cell division site"/>
    <property type="evidence" value="ECO:0007669"/>
    <property type="project" value="TreeGrafter"/>
</dbReference>
<keyword evidence="6" id="KW-1185">Reference proteome</keyword>
<dbReference type="PANTHER" id="PTHR14107">
    <property type="entry name" value="WD REPEAT PROTEIN"/>
    <property type="match status" value="1"/>
</dbReference>
<organism evidence="5 6">
    <name type="scientific">Tremella mesenterica</name>
    <name type="common">Jelly fungus</name>
    <dbReference type="NCBI Taxonomy" id="5217"/>
    <lineage>
        <taxon>Eukaryota</taxon>
        <taxon>Fungi</taxon>
        <taxon>Dikarya</taxon>
        <taxon>Basidiomycota</taxon>
        <taxon>Agaricomycotina</taxon>
        <taxon>Tremellomycetes</taxon>
        <taxon>Tremellales</taxon>
        <taxon>Tremellaceae</taxon>
        <taxon>Tremella</taxon>
    </lineage>
</organism>
<dbReference type="STRING" id="5217.A0A4V1M363"/>
<accession>A0A4V1M363</accession>
<dbReference type="GO" id="GO:0051286">
    <property type="term" value="C:cell tip"/>
    <property type="evidence" value="ECO:0007669"/>
    <property type="project" value="TreeGrafter"/>
</dbReference>
<dbReference type="SMART" id="SM00320">
    <property type="entry name" value="WD40"/>
    <property type="match status" value="4"/>
</dbReference>
<dbReference type="EMBL" id="SDIL01000122">
    <property type="protein sequence ID" value="RXK35770.1"/>
    <property type="molecule type" value="Genomic_DNA"/>
</dbReference>
<dbReference type="InterPro" id="IPR001680">
    <property type="entry name" value="WD40_rpt"/>
</dbReference>
<name>A0A4V1M363_TREME</name>
<dbReference type="AlphaFoldDB" id="A0A4V1M363"/>
<dbReference type="SUPFAM" id="SSF50978">
    <property type="entry name" value="WD40 repeat-like"/>
    <property type="match status" value="1"/>
</dbReference>
<dbReference type="FunCoup" id="A0A4V1M363">
    <property type="interactions" value="74"/>
</dbReference>
<keyword evidence="2" id="KW-0677">Repeat</keyword>
<dbReference type="GO" id="GO:0005634">
    <property type="term" value="C:nucleus"/>
    <property type="evidence" value="ECO:0007669"/>
    <property type="project" value="TreeGrafter"/>
</dbReference>
<keyword evidence="1 3" id="KW-0853">WD repeat</keyword>
<dbReference type="PROSITE" id="PS50082">
    <property type="entry name" value="WD_REPEATS_2"/>
    <property type="match status" value="2"/>
</dbReference>
<dbReference type="PANTHER" id="PTHR14107:SF16">
    <property type="entry name" value="AT02583P"/>
    <property type="match status" value="1"/>
</dbReference>
<evidence type="ECO:0000256" key="2">
    <source>
        <dbReference type="ARBA" id="ARBA00022737"/>
    </source>
</evidence>
<dbReference type="Pfam" id="PF00400">
    <property type="entry name" value="WD40"/>
    <property type="match status" value="3"/>
</dbReference>
<dbReference type="InterPro" id="IPR051362">
    <property type="entry name" value="WD_repeat_creC_regulators"/>
</dbReference>
<comment type="caution">
    <text evidence="5">The sequence shown here is derived from an EMBL/GenBank/DDBJ whole genome shotgun (WGS) entry which is preliminary data.</text>
</comment>
<feature type="repeat" description="WD" evidence="3">
    <location>
        <begin position="457"/>
        <end position="498"/>
    </location>
</feature>
<feature type="repeat" description="WD" evidence="3">
    <location>
        <begin position="499"/>
        <end position="545"/>
    </location>
</feature>
<evidence type="ECO:0000256" key="1">
    <source>
        <dbReference type="ARBA" id="ARBA00022574"/>
    </source>
</evidence>
<dbReference type="Gene3D" id="2.130.10.10">
    <property type="entry name" value="YVTN repeat-like/Quinoprotein amine dehydrogenase"/>
    <property type="match status" value="1"/>
</dbReference>
<dbReference type="OrthoDB" id="3367at2759"/>
<dbReference type="InterPro" id="IPR036322">
    <property type="entry name" value="WD40_repeat_dom_sf"/>
</dbReference>
<sequence>MEVYFPPSASYLPRAPPPRPVVPAVPIVPIPDLPEVLHAPEGTYTLNNNLFCPAGITPSQMQDKSGQGSFIVSLIAPPPMAPQNSGPPIGQSAISFGSTIVNGQNHPAYPVRMSWISVYFPPKAGDRGLGGLFGGGKDNKEQEKEIVPIGYEASEGSGSTDPSSDIPNPRPMDIPVSAIPPKHRAQWLKSASLSALPRPKNNLRSSSSTFVTRLQTLETMPKITAERGKGGGETVRWGFWNLGRTFGWGEEGGKIREALARVTFSQIPTCHAVSHLTASPDRLDIIVGFASGDIVWLDFILGRYTRINKAGLLNSSAVISVQFDPRQAQHFTAVFSDGIIMQFNLFAEDPMSMATSSSTPWTNFFASRAAQDQSPGDGEGFRDQMLIWKNEDFSVQPEKGKERSMWAGKNPTAVWKVGKKQITAYAYSPDGRWLALTSDDGMMRLVDATEETLTDTFAGYFSALTCVAWSPDSRFVAVGGQDDLITIFSPRETRIVARCQGHSAFVTSITFDSSSKEGRGYRFASVGEDGKLCLWDFSAASLHRPRHHHTNTSHHKIPPGSVLSLAAQTQSQSQLPIEQGTSGRYHAVVPKNEVAMLQPVMARMIEGNIITGVYLSPSAIITVSRAAGIKFWQRPAKPHTSNKQLQVLSPNPNGSLGRENREAREVSKMLREKEGVLA</sequence>
<gene>
    <name evidence="5" type="ORF">M231_06956</name>
</gene>
<evidence type="ECO:0000313" key="6">
    <source>
        <dbReference type="Proteomes" id="UP000289152"/>
    </source>
</evidence>
<feature type="region of interest" description="Disordered" evidence="4">
    <location>
        <begin position="637"/>
        <end position="666"/>
    </location>
</feature>
<reference evidence="5 6" key="1">
    <citation type="submission" date="2016-06" db="EMBL/GenBank/DDBJ databases">
        <title>Evolution of pathogenesis and genome organization in the Tremellales.</title>
        <authorList>
            <person name="Cuomo C."/>
            <person name="Litvintseva A."/>
            <person name="Heitman J."/>
            <person name="Chen Y."/>
            <person name="Sun S."/>
            <person name="Springer D."/>
            <person name="Dromer F."/>
            <person name="Young S."/>
            <person name="Zeng Q."/>
            <person name="Chapman S."/>
            <person name="Gujja S."/>
            <person name="Saif S."/>
            <person name="Birren B."/>
        </authorList>
    </citation>
    <scope>NUCLEOTIDE SEQUENCE [LARGE SCALE GENOMIC DNA]</scope>
    <source>
        <strain evidence="5 6">ATCC 28783</strain>
    </source>
</reference>
<dbReference type="VEuPathDB" id="FungiDB:TREMEDRAFT_33562"/>
<dbReference type="GO" id="GO:0045013">
    <property type="term" value="P:carbon catabolite repression of transcription"/>
    <property type="evidence" value="ECO:0007669"/>
    <property type="project" value="TreeGrafter"/>
</dbReference>
<feature type="compositionally biased region" description="Polar residues" evidence="4">
    <location>
        <begin position="639"/>
        <end position="654"/>
    </location>
</feature>